<feature type="signal peptide" evidence="2">
    <location>
        <begin position="1"/>
        <end position="23"/>
    </location>
</feature>
<evidence type="ECO:0000259" key="3">
    <source>
        <dbReference type="Pfam" id="PF03330"/>
    </source>
</evidence>
<organism evidence="4 5">
    <name type="scientific">Basidiobolus ranarum</name>
    <dbReference type="NCBI Taxonomy" id="34480"/>
    <lineage>
        <taxon>Eukaryota</taxon>
        <taxon>Fungi</taxon>
        <taxon>Fungi incertae sedis</taxon>
        <taxon>Zoopagomycota</taxon>
        <taxon>Entomophthoromycotina</taxon>
        <taxon>Basidiobolomycetes</taxon>
        <taxon>Basidiobolales</taxon>
        <taxon>Basidiobolaceae</taxon>
        <taxon>Basidiobolus</taxon>
    </lineage>
</organism>
<name>A0ABR2WFV7_9FUNG</name>
<sequence length="328" mass="34442">MISLKSFSTISILAILFAAQTSAAPMKGEAGIHFSKRSSFSGDGTYYTPGLGACGVVNGPTELIAALNAPQFGPYANPSHSPACYSCALVNGPLGSVKVKIVDKCPTCKFGSLDLSPAAFNHIALEAQGRVHITWTYVACDGAPEEQQAAVEVHKNVKPTVESKKPVEPKPTVEVKKSVEAKPTVEVKKSVEAKPTVEVKKSVEVKPTVSVKKSVEAKPTVSVKKSVEAKPTVKAVPTTSSTTSVVHTSTSTSTSSVVRTQTSSTATSVPVMPTMSAEPEVCNFIRQCVNPGIAQEYETCTNGQVVMQSCASGTVCENLFGDIICTWA</sequence>
<dbReference type="PANTHER" id="PTHR31836">
    <property type="match status" value="1"/>
</dbReference>
<dbReference type="Pfam" id="PF03330">
    <property type="entry name" value="DPBB_1"/>
    <property type="match status" value="1"/>
</dbReference>
<dbReference type="PANTHER" id="PTHR31836:SF28">
    <property type="entry name" value="SRCR DOMAIN-CONTAINING PROTEIN-RELATED"/>
    <property type="match status" value="1"/>
</dbReference>
<comment type="caution">
    <text evidence="4">The sequence shown here is derived from an EMBL/GenBank/DDBJ whole genome shotgun (WGS) entry which is preliminary data.</text>
</comment>
<keyword evidence="1 2" id="KW-0732">Signal</keyword>
<dbReference type="SUPFAM" id="SSF50685">
    <property type="entry name" value="Barwin-like endoglucanases"/>
    <property type="match status" value="1"/>
</dbReference>
<evidence type="ECO:0000256" key="2">
    <source>
        <dbReference type="SAM" id="SignalP"/>
    </source>
</evidence>
<dbReference type="Gene3D" id="2.40.40.10">
    <property type="entry name" value="RlpA-like domain"/>
    <property type="match status" value="1"/>
</dbReference>
<evidence type="ECO:0000256" key="1">
    <source>
        <dbReference type="ARBA" id="ARBA00022729"/>
    </source>
</evidence>
<feature type="domain" description="RlpA-like protein double-psi beta-barrel" evidence="3">
    <location>
        <begin position="88"/>
        <end position="134"/>
    </location>
</feature>
<dbReference type="CDD" id="cd22191">
    <property type="entry name" value="DPBB_RlpA_EXP_N-like"/>
    <property type="match status" value="1"/>
</dbReference>
<dbReference type="EMBL" id="JASJQH010002182">
    <property type="protein sequence ID" value="KAK9760397.1"/>
    <property type="molecule type" value="Genomic_DNA"/>
</dbReference>
<dbReference type="Proteomes" id="UP001479436">
    <property type="component" value="Unassembled WGS sequence"/>
</dbReference>
<dbReference type="InterPro" id="IPR009009">
    <property type="entry name" value="RlpA-like_DPBB"/>
</dbReference>
<evidence type="ECO:0000313" key="5">
    <source>
        <dbReference type="Proteomes" id="UP001479436"/>
    </source>
</evidence>
<keyword evidence="5" id="KW-1185">Reference proteome</keyword>
<gene>
    <name evidence="4" type="ORF">K7432_015612</name>
</gene>
<reference evidence="4 5" key="1">
    <citation type="submission" date="2023-04" db="EMBL/GenBank/DDBJ databases">
        <title>Genome of Basidiobolus ranarum AG-B5.</title>
        <authorList>
            <person name="Stajich J.E."/>
            <person name="Carter-House D."/>
            <person name="Gryganskyi A."/>
        </authorList>
    </citation>
    <scope>NUCLEOTIDE SEQUENCE [LARGE SCALE GENOMIC DNA]</scope>
    <source>
        <strain evidence="4 5">AG-B5</strain>
    </source>
</reference>
<evidence type="ECO:0000313" key="4">
    <source>
        <dbReference type="EMBL" id="KAK9760397.1"/>
    </source>
</evidence>
<feature type="chain" id="PRO_5046420730" description="RlpA-like protein double-psi beta-barrel domain-containing protein" evidence="2">
    <location>
        <begin position="24"/>
        <end position="328"/>
    </location>
</feature>
<accession>A0ABR2WFV7</accession>
<dbReference type="InterPro" id="IPR036908">
    <property type="entry name" value="RlpA-like_sf"/>
</dbReference>
<protein>
    <recommendedName>
        <fullName evidence="3">RlpA-like protein double-psi beta-barrel domain-containing protein</fullName>
    </recommendedName>
</protein>
<dbReference type="InterPro" id="IPR051477">
    <property type="entry name" value="Expansin_CellWall"/>
</dbReference>
<proteinExistence type="predicted"/>